<keyword evidence="1" id="KW-0732">Signal</keyword>
<feature type="chain" id="PRO_5028923289" evidence="1">
    <location>
        <begin position="30"/>
        <end position="219"/>
    </location>
</feature>
<dbReference type="Proteomes" id="UP000494365">
    <property type="component" value="Unassembled WGS sequence"/>
</dbReference>
<dbReference type="RefSeq" id="WP_246279242.1">
    <property type="nucleotide sequence ID" value="NZ_CADIKK010000035.1"/>
</dbReference>
<protein>
    <submittedName>
        <fullName evidence="2">Uncharacterized protein</fullName>
    </submittedName>
</protein>
<gene>
    <name evidence="2" type="ORF">LMG28614_05847</name>
</gene>
<reference evidence="2 3" key="1">
    <citation type="submission" date="2020-04" db="EMBL/GenBank/DDBJ databases">
        <authorList>
            <person name="De Canck E."/>
        </authorList>
    </citation>
    <scope>NUCLEOTIDE SEQUENCE [LARGE SCALE GENOMIC DNA]</scope>
    <source>
        <strain evidence="2 3">LMG 28614</strain>
    </source>
</reference>
<proteinExistence type="predicted"/>
<evidence type="ECO:0000313" key="3">
    <source>
        <dbReference type="Proteomes" id="UP000494365"/>
    </source>
</evidence>
<organism evidence="2 3">
    <name type="scientific">Paraburkholderia ultramafica</name>
    <dbReference type="NCBI Taxonomy" id="1544867"/>
    <lineage>
        <taxon>Bacteria</taxon>
        <taxon>Pseudomonadati</taxon>
        <taxon>Pseudomonadota</taxon>
        <taxon>Betaproteobacteria</taxon>
        <taxon>Burkholderiales</taxon>
        <taxon>Burkholderiaceae</taxon>
        <taxon>Paraburkholderia</taxon>
    </lineage>
</organism>
<dbReference type="AlphaFoldDB" id="A0A6S7BKF5"/>
<accession>A0A6S7BKF5</accession>
<keyword evidence="3" id="KW-1185">Reference proteome</keyword>
<sequence>MKKRGLVARLAVATTWIGLYGALSTMAHAQSSVLPFETHAEFFSAQTHQKVPLDPQVFVAEPSAPGAVGPQAIKHVAGLRNALIADDASLPISTALNKPLHMTLGEWLGAKGDVIFTPRPDGREKITLAVSNLKPDGHYSLFENHFDQKPVGFTPLDGTGKTNNFVADASGKAAITVVAPAPLTHDNAVLLVYHSDGKTHGQSRGNIGVDAHHQLIARP</sequence>
<dbReference type="EMBL" id="CADIKK010000035">
    <property type="protein sequence ID" value="CAB3803551.1"/>
    <property type="molecule type" value="Genomic_DNA"/>
</dbReference>
<evidence type="ECO:0000256" key="1">
    <source>
        <dbReference type="SAM" id="SignalP"/>
    </source>
</evidence>
<evidence type="ECO:0000313" key="2">
    <source>
        <dbReference type="EMBL" id="CAB3803551.1"/>
    </source>
</evidence>
<name>A0A6S7BKF5_9BURK</name>
<feature type="signal peptide" evidence="1">
    <location>
        <begin position="1"/>
        <end position="29"/>
    </location>
</feature>